<dbReference type="RefSeq" id="WP_138085259.1">
    <property type="nucleotide sequence ID" value="NZ_VAUV01000004.1"/>
</dbReference>
<evidence type="ECO:0000256" key="1">
    <source>
        <dbReference type="ARBA" id="ARBA00004496"/>
    </source>
</evidence>
<organism evidence="13 14">
    <name type="scientific">Phragmitibacter flavus</name>
    <dbReference type="NCBI Taxonomy" id="2576071"/>
    <lineage>
        <taxon>Bacteria</taxon>
        <taxon>Pseudomonadati</taxon>
        <taxon>Verrucomicrobiota</taxon>
        <taxon>Verrucomicrobiia</taxon>
        <taxon>Verrucomicrobiales</taxon>
        <taxon>Verrucomicrobiaceae</taxon>
        <taxon>Phragmitibacter</taxon>
    </lineage>
</organism>
<keyword evidence="9" id="KW-0238">DNA-binding</keyword>
<dbReference type="GO" id="GO:0003677">
    <property type="term" value="F:DNA binding"/>
    <property type="evidence" value="ECO:0007669"/>
    <property type="project" value="UniProtKB-KW"/>
</dbReference>
<dbReference type="OrthoDB" id="177287at2"/>
<comment type="caution">
    <text evidence="13">The sequence shown here is derived from an EMBL/GenBank/DDBJ whole genome shotgun (WGS) entry which is preliminary data.</text>
</comment>
<dbReference type="GO" id="GO:0003887">
    <property type="term" value="F:DNA-directed DNA polymerase activity"/>
    <property type="evidence" value="ECO:0007669"/>
    <property type="project" value="UniProtKB-KW"/>
</dbReference>
<evidence type="ECO:0000256" key="8">
    <source>
        <dbReference type="ARBA" id="ARBA00022932"/>
    </source>
</evidence>
<dbReference type="GO" id="GO:0005737">
    <property type="term" value="C:cytoplasm"/>
    <property type="evidence" value="ECO:0007669"/>
    <property type="project" value="UniProtKB-SubCell"/>
</dbReference>
<dbReference type="EMBL" id="VAUV01000004">
    <property type="protein sequence ID" value="TLD71664.1"/>
    <property type="molecule type" value="Genomic_DNA"/>
</dbReference>
<evidence type="ECO:0000256" key="2">
    <source>
        <dbReference type="ARBA" id="ARBA00010752"/>
    </source>
</evidence>
<dbReference type="InterPro" id="IPR046938">
    <property type="entry name" value="DNA_clamp_sf"/>
</dbReference>
<gene>
    <name evidence="13" type="ORF">FEM03_05870</name>
</gene>
<evidence type="ECO:0000256" key="11">
    <source>
        <dbReference type="ARBA" id="ARBA00033276"/>
    </source>
</evidence>
<evidence type="ECO:0000313" key="13">
    <source>
        <dbReference type="EMBL" id="TLD71664.1"/>
    </source>
</evidence>
<dbReference type="AlphaFoldDB" id="A0A5R8KH71"/>
<evidence type="ECO:0000256" key="9">
    <source>
        <dbReference type="ARBA" id="ARBA00023125"/>
    </source>
</evidence>
<evidence type="ECO:0000256" key="6">
    <source>
        <dbReference type="ARBA" id="ARBA00022695"/>
    </source>
</evidence>
<proteinExistence type="inferred from homology"/>
<dbReference type="PANTHER" id="PTHR30478:SF0">
    <property type="entry name" value="BETA SLIDING CLAMP"/>
    <property type="match status" value="1"/>
</dbReference>
<evidence type="ECO:0000256" key="7">
    <source>
        <dbReference type="ARBA" id="ARBA00022705"/>
    </source>
</evidence>
<dbReference type="GO" id="GO:0009360">
    <property type="term" value="C:DNA polymerase III complex"/>
    <property type="evidence" value="ECO:0007669"/>
    <property type="project" value="InterPro"/>
</dbReference>
<dbReference type="Gene3D" id="3.10.150.10">
    <property type="entry name" value="DNA Polymerase III, subunit A, domain 2"/>
    <property type="match status" value="1"/>
</dbReference>
<keyword evidence="6" id="KW-0548">Nucleotidyltransferase</keyword>
<keyword evidence="14" id="KW-1185">Reference proteome</keyword>
<dbReference type="SUPFAM" id="SSF55979">
    <property type="entry name" value="DNA clamp"/>
    <property type="match status" value="1"/>
</dbReference>
<keyword evidence="5" id="KW-0808">Transferase</keyword>
<keyword evidence="7" id="KW-0235">DNA replication</keyword>
<keyword evidence="4" id="KW-0963">Cytoplasm</keyword>
<dbReference type="Gene3D" id="3.70.10.10">
    <property type="match status" value="1"/>
</dbReference>
<evidence type="ECO:0000256" key="4">
    <source>
        <dbReference type="ARBA" id="ARBA00022490"/>
    </source>
</evidence>
<dbReference type="Proteomes" id="UP000306196">
    <property type="component" value="Unassembled WGS sequence"/>
</dbReference>
<dbReference type="GO" id="GO:0006271">
    <property type="term" value="P:DNA strand elongation involved in DNA replication"/>
    <property type="evidence" value="ECO:0007669"/>
    <property type="project" value="TreeGrafter"/>
</dbReference>
<comment type="similarity">
    <text evidence="2">Belongs to the beta sliding clamp family.</text>
</comment>
<feature type="compositionally biased region" description="Pro residues" evidence="12">
    <location>
        <begin position="396"/>
        <end position="427"/>
    </location>
</feature>
<evidence type="ECO:0000256" key="10">
    <source>
        <dbReference type="ARBA" id="ARBA00030988"/>
    </source>
</evidence>
<dbReference type="InterPro" id="IPR001001">
    <property type="entry name" value="DNA_polIII_beta"/>
</dbReference>
<evidence type="ECO:0000256" key="12">
    <source>
        <dbReference type="SAM" id="MobiDB-lite"/>
    </source>
</evidence>
<evidence type="ECO:0000256" key="3">
    <source>
        <dbReference type="ARBA" id="ARBA00021035"/>
    </source>
</evidence>
<name>A0A5R8KH71_9BACT</name>
<protein>
    <recommendedName>
        <fullName evidence="3">Beta sliding clamp</fullName>
    </recommendedName>
    <alternativeName>
        <fullName evidence="11">Beta-clamp processivity factor</fullName>
    </alternativeName>
    <alternativeName>
        <fullName evidence="10">DNA polymerase III beta sliding clamp subunit</fullName>
    </alternativeName>
</protein>
<keyword evidence="8" id="KW-0239">DNA-directed DNA polymerase</keyword>
<dbReference type="SMART" id="SM00480">
    <property type="entry name" value="POL3Bc"/>
    <property type="match status" value="1"/>
</dbReference>
<evidence type="ECO:0000256" key="5">
    <source>
        <dbReference type="ARBA" id="ARBA00022679"/>
    </source>
</evidence>
<sequence>MNPIPLPIAELKSALTGLSKIINRHATLPALQMIHIERNKDGWLCLTGTDLDRFVTVRFEQPSQGEPLVVLAHYDELQRLTKACAKNETLLLSPGSPNHTLVKFSVANGTGEAKINSVPTGEFPEIPKVRGKAVPLPDNMRTSLHEAMACASTDESRYVLHGAFIDTTKPDAHYIVATDGRHLYSSNSFNLAMNVPLNIPKHKFLGWRDFNLDGEWQLKVGEPLNKDESPLVQINSRRWRFITKQIGGNYPNWKQVVPDAKHTRCILQLDPGKLDQVLQIIDSLPCHDDKFRTIGLSWRNNRLCLKAKEQILGEWLARPVPLLKGEGPDMTVFCNRTLLTKALQFGLSAIHLIDDISPLRFTSGGKQMIVMPIRAQAANPSERPSTTPPPRRESPAPLPPPSAPRTPYHPIPTPPQSPRLQPEPSPTEDPFEEALQQINAVKETLRSSLGTINSLTNTVKQMRADRRSTTRDLQSFRNTLRTLQKVPL</sequence>
<comment type="subcellular location">
    <subcellularLocation>
        <location evidence="1">Cytoplasm</location>
    </subcellularLocation>
</comment>
<accession>A0A5R8KH71</accession>
<feature type="region of interest" description="Disordered" evidence="12">
    <location>
        <begin position="375"/>
        <end position="431"/>
    </location>
</feature>
<dbReference type="PANTHER" id="PTHR30478">
    <property type="entry name" value="DNA POLYMERASE III SUBUNIT BETA"/>
    <property type="match status" value="1"/>
</dbReference>
<reference evidence="13 14" key="1">
    <citation type="submission" date="2019-05" db="EMBL/GenBank/DDBJ databases">
        <title>Verrucobacter flavum gen. nov., sp. nov. a new member of the family Verrucomicrobiaceae.</title>
        <authorList>
            <person name="Szuroczki S."/>
            <person name="Abbaszade G."/>
            <person name="Szabo A."/>
            <person name="Felfoldi T."/>
            <person name="Schumann P."/>
            <person name="Boka K."/>
            <person name="Keki Z."/>
            <person name="Toumi M."/>
            <person name="Toth E."/>
        </authorList>
    </citation>
    <scope>NUCLEOTIDE SEQUENCE [LARGE SCALE GENOMIC DNA]</scope>
    <source>
        <strain evidence="13 14">MG-N-17</strain>
    </source>
</reference>
<evidence type="ECO:0000313" key="14">
    <source>
        <dbReference type="Proteomes" id="UP000306196"/>
    </source>
</evidence>